<gene>
    <name evidence="1" type="ORF">RV00_GL002162</name>
</gene>
<keyword evidence="2" id="KW-1185">Reference proteome</keyword>
<evidence type="ECO:0000313" key="2">
    <source>
        <dbReference type="Proteomes" id="UP000183700"/>
    </source>
</evidence>
<reference evidence="1 2" key="1">
    <citation type="submission" date="2014-12" db="EMBL/GenBank/DDBJ databases">
        <title>Draft genome sequences of 29 type strains of Enterococci.</title>
        <authorList>
            <person name="Zhong Z."/>
            <person name="Sun Z."/>
            <person name="Liu W."/>
            <person name="Zhang W."/>
            <person name="Zhang H."/>
        </authorList>
    </citation>
    <scope>NUCLEOTIDE SEQUENCE [LARGE SCALE GENOMIC DNA]</scope>
    <source>
        <strain evidence="1 2">DSM 22802</strain>
    </source>
</reference>
<dbReference type="OrthoDB" id="2989145at2"/>
<evidence type="ECO:0000313" key="1">
    <source>
        <dbReference type="EMBL" id="OJG36018.1"/>
    </source>
</evidence>
<dbReference type="InterPro" id="IPR051082">
    <property type="entry name" value="Pentapeptide-BTB/POZ_domain"/>
</dbReference>
<dbReference type="InterPro" id="IPR001646">
    <property type="entry name" value="5peptide_repeat"/>
</dbReference>
<accession>A0A1L8SVN7</accession>
<dbReference type="PANTHER" id="PTHR14136">
    <property type="entry name" value="BTB_POZ DOMAIN-CONTAINING PROTEIN KCTD9"/>
    <property type="match status" value="1"/>
</dbReference>
<dbReference type="SUPFAM" id="SSF141571">
    <property type="entry name" value="Pentapeptide repeat-like"/>
    <property type="match status" value="1"/>
</dbReference>
<dbReference type="PANTHER" id="PTHR14136:SF17">
    <property type="entry name" value="BTB_POZ DOMAIN-CONTAINING PROTEIN KCTD9"/>
    <property type="match status" value="1"/>
</dbReference>
<dbReference type="Pfam" id="PF19062">
    <property type="entry name" value="DUF5758"/>
    <property type="match status" value="1"/>
</dbReference>
<dbReference type="Gene3D" id="2.160.20.80">
    <property type="entry name" value="E3 ubiquitin-protein ligase SopA"/>
    <property type="match status" value="1"/>
</dbReference>
<name>A0A1L8SVN7_9ENTE</name>
<sequence>MTDGLKDHDYAFRKLQNANFHHLTFERVDFSNGDLTGADLSNCLCIECDFSEAILKNANLQGTDFQHCNLGGADISGANLFFAMLETADLTDIIYDEQTQYFAMHCPEEGAFLAYKECLDYRIVQLLVPADARRSSATNTTCRCDKAKVLSIKDKFTKVSYNEAISYVDDNFIYRTGEWVVAENYNPNRWVDSTGGIHFWMTWKEACGYM</sequence>
<organism evidence="1 2">
    <name type="scientific">Enterococcus devriesei</name>
    <dbReference type="NCBI Taxonomy" id="319970"/>
    <lineage>
        <taxon>Bacteria</taxon>
        <taxon>Bacillati</taxon>
        <taxon>Bacillota</taxon>
        <taxon>Bacilli</taxon>
        <taxon>Lactobacillales</taxon>
        <taxon>Enterococcaceae</taxon>
        <taxon>Enterococcus</taxon>
    </lineage>
</organism>
<dbReference type="InterPro" id="IPR043919">
    <property type="entry name" value="DUF5758"/>
</dbReference>
<evidence type="ECO:0008006" key="3">
    <source>
        <dbReference type="Google" id="ProtNLM"/>
    </source>
</evidence>
<protein>
    <recommendedName>
        <fullName evidence="3">Pentapeptide repeat protein</fullName>
    </recommendedName>
</protein>
<dbReference type="AlphaFoldDB" id="A0A1L8SVN7"/>
<proteinExistence type="predicted"/>
<dbReference type="EMBL" id="JXKM01000004">
    <property type="protein sequence ID" value="OJG36018.1"/>
    <property type="molecule type" value="Genomic_DNA"/>
</dbReference>
<dbReference type="RefSeq" id="WP_071861976.1">
    <property type="nucleotide sequence ID" value="NZ_CAURXW010000002.1"/>
</dbReference>
<dbReference type="Pfam" id="PF00805">
    <property type="entry name" value="Pentapeptide"/>
    <property type="match status" value="1"/>
</dbReference>
<dbReference type="STRING" id="319970.RV00_GL002162"/>
<comment type="caution">
    <text evidence="1">The sequence shown here is derived from an EMBL/GenBank/DDBJ whole genome shotgun (WGS) entry which is preliminary data.</text>
</comment>
<dbReference type="Proteomes" id="UP000183700">
    <property type="component" value="Unassembled WGS sequence"/>
</dbReference>